<organism evidence="1 2">
    <name type="scientific">Smallanthus sonchifolius</name>
    <dbReference type="NCBI Taxonomy" id="185202"/>
    <lineage>
        <taxon>Eukaryota</taxon>
        <taxon>Viridiplantae</taxon>
        <taxon>Streptophyta</taxon>
        <taxon>Embryophyta</taxon>
        <taxon>Tracheophyta</taxon>
        <taxon>Spermatophyta</taxon>
        <taxon>Magnoliopsida</taxon>
        <taxon>eudicotyledons</taxon>
        <taxon>Gunneridae</taxon>
        <taxon>Pentapetalae</taxon>
        <taxon>asterids</taxon>
        <taxon>campanulids</taxon>
        <taxon>Asterales</taxon>
        <taxon>Asteraceae</taxon>
        <taxon>Asteroideae</taxon>
        <taxon>Heliantheae alliance</taxon>
        <taxon>Millerieae</taxon>
        <taxon>Smallanthus</taxon>
    </lineage>
</organism>
<evidence type="ECO:0000313" key="1">
    <source>
        <dbReference type="EMBL" id="KAI3827841.1"/>
    </source>
</evidence>
<dbReference type="Proteomes" id="UP001056120">
    <property type="component" value="Linkage Group LG01"/>
</dbReference>
<evidence type="ECO:0000313" key="2">
    <source>
        <dbReference type="Proteomes" id="UP001056120"/>
    </source>
</evidence>
<protein>
    <submittedName>
        <fullName evidence="1">Uncharacterized protein</fullName>
    </submittedName>
</protein>
<reference evidence="1 2" key="2">
    <citation type="journal article" date="2022" name="Mol. Ecol. Resour.">
        <title>The genomes of chicory, endive, great burdock and yacon provide insights into Asteraceae paleo-polyploidization history and plant inulin production.</title>
        <authorList>
            <person name="Fan W."/>
            <person name="Wang S."/>
            <person name="Wang H."/>
            <person name="Wang A."/>
            <person name="Jiang F."/>
            <person name="Liu H."/>
            <person name="Zhao H."/>
            <person name="Xu D."/>
            <person name="Zhang Y."/>
        </authorList>
    </citation>
    <scope>NUCLEOTIDE SEQUENCE [LARGE SCALE GENOMIC DNA]</scope>
    <source>
        <strain evidence="2">cv. Yunnan</strain>
        <tissue evidence="1">Leaves</tissue>
    </source>
</reference>
<sequence>MSENTKIGKSETRDELGSETLVTASHRGDERNDNFNLKHSFGQDEANEPSCRRGGLLTRPIARRGLSVAKANMLFVCLNDKLVGGFCSRWDDEVRETLFGCRGAGNRRVEGGRRKIAWTVGPGKGRPELRIRNWQE</sequence>
<keyword evidence="2" id="KW-1185">Reference proteome</keyword>
<dbReference type="EMBL" id="CM042018">
    <property type="protein sequence ID" value="KAI3827841.1"/>
    <property type="molecule type" value="Genomic_DNA"/>
</dbReference>
<reference evidence="2" key="1">
    <citation type="journal article" date="2022" name="Mol. Ecol. Resour.">
        <title>The genomes of chicory, endive, great burdock and yacon provide insights into Asteraceae palaeo-polyploidization history and plant inulin production.</title>
        <authorList>
            <person name="Fan W."/>
            <person name="Wang S."/>
            <person name="Wang H."/>
            <person name="Wang A."/>
            <person name="Jiang F."/>
            <person name="Liu H."/>
            <person name="Zhao H."/>
            <person name="Xu D."/>
            <person name="Zhang Y."/>
        </authorList>
    </citation>
    <scope>NUCLEOTIDE SEQUENCE [LARGE SCALE GENOMIC DNA]</scope>
    <source>
        <strain evidence="2">cv. Yunnan</strain>
    </source>
</reference>
<comment type="caution">
    <text evidence="1">The sequence shown here is derived from an EMBL/GenBank/DDBJ whole genome shotgun (WGS) entry which is preliminary data.</text>
</comment>
<gene>
    <name evidence="1" type="ORF">L1987_01928</name>
</gene>
<proteinExistence type="predicted"/>
<name>A0ACB9K6E5_9ASTR</name>
<accession>A0ACB9K6E5</accession>